<evidence type="ECO:0000256" key="2">
    <source>
        <dbReference type="ARBA" id="ARBA00022448"/>
    </source>
</evidence>
<keyword evidence="4 8" id="KW-0812">Transmembrane</keyword>
<dbReference type="PANTHER" id="PTHR23517">
    <property type="entry name" value="RESISTANCE PROTEIN MDTM, PUTATIVE-RELATED-RELATED"/>
    <property type="match status" value="1"/>
</dbReference>
<evidence type="ECO:0000259" key="9">
    <source>
        <dbReference type="PROSITE" id="PS50850"/>
    </source>
</evidence>
<dbReference type="EMBL" id="JAHESE010000041">
    <property type="protein sequence ID" value="MBT1711824.1"/>
    <property type="molecule type" value="Genomic_DNA"/>
</dbReference>
<evidence type="ECO:0000256" key="6">
    <source>
        <dbReference type="ARBA" id="ARBA00022989"/>
    </source>
</evidence>
<dbReference type="InterPro" id="IPR036259">
    <property type="entry name" value="MFS_trans_sf"/>
</dbReference>
<evidence type="ECO:0000256" key="1">
    <source>
        <dbReference type="ARBA" id="ARBA00004651"/>
    </source>
</evidence>
<keyword evidence="11" id="KW-1185">Reference proteome</keyword>
<reference evidence="10 11" key="1">
    <citation type="submission" date="2021-05" db="EMBL/GenBank/DDBJ databases">
        <title>A Polyphasic approach of four new species of the genus Ohtaekwangia: Ohtaekwangia histidinii sp. nov., Ohtaekwangia cretensis sp. nov., Ohtaekwangia indiensis sp. nov., Ohtaekwangia reichenbachii sp. nov. from diverse environment.</title>
        <authorList>
            <person name="Octaviana S."/>
        </authorList>
    </citation>
    <scope>NUCLEOTIDE SEQUENCE [LARGE SCALE GENOMIC DNA]</scope>
    <source>
        <strain evidence="10 11">PWU5</strain>
    </source>
</reference>
<accession>A0AAP2GT49</accession>
<feature type="transmembrane region" description="Helical" evidence="8">
    <location>
        <begin position="147"/>
        <end position="168"/>
    </location>
</feature>
<dbReference type="PROSITE" id="PS50850">
    <property type="entry name" value="MFS"/>
    <property type="match status" value="1"/>
</dbReference>
<proteinExistence type="predicted"/>
<dbReference type="NCBIfam" id="TIGR00924">
    <property type="entry name" value="yjdL_sub1_fam"/>
    <property type="match status" value="1"/>
</dbReference>
<evidence type="ECO:0000313" key="10">
    <source>
        <dbReference type="EMBL" id="MBT1711824.1"/>
    </source>
</evidence>
<keyword evidence="6 8" id="KW-1133">Transmembrane helix</keyword>
<gene>
    <name evidence="10" type="ORF">KK062_26520</name>
</gene>
<dbReference type="CDD" id="cd17346">
    <property type="entry name" value="MFS_DtpA_like"/>
    <property type="match status" value="1"/>
</dbReference>
<keyword evidence="7 8" id="KW-0472">Membrane</keyword>
<feature type="transmembrane region" description="Helical" evidence="8">
    <location>
        <begin position="56"/>
        <end position="75"/>
    </location>
</feature>
<feature type="transmembrane region" description="Helical" evidence="8">
    <location>
        <begin position="110"/>
        <end position="127"/>
    </location>
</feature>
<feature type="transmembrane region" description="Helical" evidence="8">
    <location>
        <begin position="251"/>
        <end position="273"/>
    </location>
</feature>
<feature type="transmembrane region" description="Helical" evidence="8">
    <location>
        <begin position="224"/>
        <end position="245"/>
    </location>
</feature>
<dbReference type="RefSeq" id="WP_254087395.1">
    <property type="nucleotide sequence ID" value="NZ_JAHESE010000041.1"/>
</dbReference>
<feature type="transmembrane region" description="Helical" evidence="8">
    <location>
        <begin position="394"/>
        <end position="416"/>
    </location>
</feature>
<dbReference type="InterPro" id="IPR020846">
    <property type="entry name" value="MFS_dom"/>
</dbReference>
<organism evidence="10 11">
    <name type="scientific">Dawidia cretensis</name>
    <dbReference type="NCBI Taxonomy" id="2782350"/>
    <lineage>
        <taxon>Bacteria</taxon>
        <taxon>Pseudomonadati</taxon>
        <taxon>Bacteroidota</taxon>
        <taxon>Cytophagia</taxon>
        <taxon>Cytophagales</taxon>
        <taxon>Chryseotaleaceae</taxon>
        <taxon>Dawidia</taxon>
    </lineage>
</organism>
<keyword evidence="3" id="KW-1003">Cell membrane</keyword>
<name>A0AAP2GT49_9BACT</name>
<feature type="transmembrane region" description="Helical" evidence="8">
    <location>
        <begin position="428"/>
        <end position="449"/>
    </location>
</feature>
<keyword evidence="5" id="KW-0571">Peptide transport</keyword>
<evidence type="ECO:0000256" key="7">
    <source>
        <dbReference type="ARBA" id="ARBA00023136"/>
    </source>
</evidence>
<evidence type="ECO:0000256" key="5">
    <source>
        <dbReference type="ARBA" id="ARBA00022856"/>
    </source>
</evidence>
<dbReference type="Proteomes" id="UP001319080">
    <property type="component" value="Unassembled WGS sequence"/>
</dbReference>
<dbReference type="Gene3D" id="1.20.1250.20">
    <property type="entry name" value="MFS general substrate transporter like domains"/>
    <property type="match status" value="1"/>
</dbReference>
<dbReference type="GO" id="GO:1904680">
    <property type="term" value="F:peptide transmembrane transporter activity"/>
    <property type="evidence" value="ECO:0007669"/>
    <property type="project" value="InterPro"/>
</dbReference>
<dbReference type="Pfam" id="PF00854">
    <property type="entry name" value="PTR2"/>
    <property type="match status" value="1"/>
</dbReference>
<feature type="transmembrane region" description="Helical" evidence="8">
    <location>
        <begin position="285"/>
        <end position="302"/>
    </location>
</feature>
<dbReference type="InterPro" id="IPR000109">
    <property type="entry name" value="POT_fam"/>
</dbReference>
<dbReference type="GO" id="GO:0015833">
    <property type="term" value="P:peptide transport"/>
    <property type="evidence" value="ECO:0007669"/>
    <property type="project" value="UniProtKB-KW"/>
</dbReference>
<evidence type="ECO:0000313" key="11">
    <source>
        <dbReference type="Proteomes" id="UP001319080"/>
    </source>
</evidence>
<keyword evidence="5" id="KW-0653">Protein transport</keyword>
<dbReference type="GO" id="GO:0005886">
    <property type="term" value="C:plasma membrane"/>
    <property type="evidence" value="ECO:0007669"/>
    <property type="project" value="UniProtKB-SubCell"/>
</dbReference>
<dbReference type="AlphaFoldDB" id="A0AAP2GT49"/>
<dbReference type="InterPro" id="IPR050171">
    <property type="entry name" value="MFS_Transporters"/>
</dbReference>
<feature type="transmembrane region" description="Helical" evidence="8">
    <location>
        <begin position="87"/>
        <end position="104"/>
    </location>
</feature>
<feature type="domain" description="Major facilitator superfamily (MFS) profile" evidence="9">
    <location>
        <begin position="1"/>
        <end position="492"/>
    </location>
</feature>
<comment type="caution">
    <text evidence="10">The sequence shown here is derived from an EMBL/GenBank/DDBJ whole genome shotgun (WGS) entry which is preliminary data.</text>
</comment>
<feature type="transmembrane region" description="Helical" evidence="8">
    <location>
        <begin position="26"/>
        <end position="44"/>
    </location>
</feature>
<evidence type="ECO:0000256" key="8">
    <source>
        <dbReference type="SAM" id="Phobius"/>
    </source>
</evidence>
<feature type="transmembrane region" description="Helical" evidence="8">
    <location>
        <begin position="334"/>
        <end position="354"/>
    </location>
</feature>
<dbReference type="InterPro" id="IPR005279">
    <property type="entry name" value="Dipep/tripep_permease"/>
</dbReference>
<evidence type="ECO:0000256" key="3">
    <source>
        <dbReference type="ARBA" id="ARBA00022475"/>
    </source>
</evidence>
<dbReference type="SUPFAM" id="SSF103473">
    <property type="entry name" value="MFS general substrate transporter"/>
    <property type="match status" value="1"/>
</dbReference>
<feature type="transmembrane region" description="Helical" evidence="8">
    <location>
        <begin position="366"/>
        <end position="388"/>
    </location>
</feature>
<dbReference type="PANTHER" id="PTHR23517:SF15">
    <property type="entry name" value="PROTON-DEPENDENT OLIGOPEPTIDE FAMILY TRANSPORT PROTEIN"/>
    <property type="match status" value="1"/>
</dbReference>
<sequence>MSTDKTFFGHPRGLATLFFTEMWERFSYYGMRALLLLFMVASVENGGMGLDDKTGGAIYGLYTMFVYLLALPGGWLADKFFGLRKSIFYGGCIIALGHFCLAFPSQETFFVGLLFIVIGTGLLKPNISSMVGEIYPPEDQVRRDAGFSIFFMGINSGALVSPIIVGYLGQNVNWHYGFAAAGVGMILGVIQYKLTENYLGTVGLEPARHADPAQQRTQERNIRYALWIIGLGLVALVVLLWTRTITINPVAFAQGSGVVLLISVLLYFIYVFIFEKLSADEKKKVLAIFIFFVVTTAFYAGYEGQGSSLNLFADRYTDRLFGSFNMPASWLQSAPPIFVILFVPVFTWLWSTLAKHKLNPITPVKLALGLFWMGLGYLVMMGAAEIVMNGNKPGISWLVITYMLHTFGEICLYPIGLSGVTKLAPKRLVGQMMGVFFMALALGNLFAGLYAGEFSEDVLAKNPSLMIDLFALIVKIMFVAGVIVLVFAKPIRKLMGNIR</sequence>
<keyword evidence="2" id="KW-0813">Transport</keyword>
<evidence type="ECO:0000256" key="4">
    <source>
        <dbReference type="ARBA" id="ARBA00022692"/>
    </source>
</evidence>
<feature type="transmembrane region" description="Helical" evidence="8">
    <location>
        <begin position="469"/>
        <end position="488"/>
    </location>
</feature>
<comment type="subcellular location">
    <subcellularLocation>
        <location evidence="1">Cell membrane</location>
        <topology evidence="1">Multi-pass membrane protein</topology>
    </subcellularLocation>
</comment>
<protein>
    <submittedName>
        <fullName evidence="10">Peptide MFS transporter</fullName>
    </submittedName>
</protein>